<keyword evidence="5" id="KW-0808">Transferase</keyword>
<dbReference type="PROSITE" id="PS00885">
    <property type="entry name" value="EPSP_SYNTHASE_2"/>
    <property type="match status" value="1"/>
</dbReference>
<evidence type="ECO:0000259" key="8">
    <source>
        <dbReference type="Pfam" id="PF00275"/>
    </source>
</evidence>
<dbReference type="PANTHER" id="PTHR21090">
    <property type="entry name" value="AROM/DEHYDROQUINATE SYNTHASE"/>
    <property type="match status" value="1"/>
</dbReference>
<evidence type="ECO:0000256" key="7">
    <source>
        <dbReference type="ARBA" id="ARBA00044633"/>
    </source>
</evidence>
<dbReference type="GO" id="GO:0009423">
    <property type="term" value="P:chorismate biosynthetic process"/>
    <property type="evidence" value="ECO:0007669"/>
    <property type="project" value="UniProtKB-UniPathway"/>
</dbReference>
<proteinExistence type="inferred from homology"/>
<evidence type="ECO:0000256" key="1">
    <source>
        <dbReference type="ARBA" id="ARBA00004811"/>
    </source>
</evidence>
<dbReference type="GO" id="GO:0008652">
    <property type="term" value="P:amino acid biosynthetic process"/>
    <property type="evidence" value="ECO:0007669"/>
    <property type="project" value="UniProtKB-KW"/>
</dbReference>
<accession>A0A6J6WPG0</accession>
<comment type="catalytic activity">
    <reaction evidence="7">
        <text>3-phosphoshikimate + phosphoenolpyruvate = 5-O-(1-carboxyvinyl)-3-phosphoshikimate + phosphate</text>
        <dbReference type="Rhea" id="RHEA:21256"/>
        <dbReference type="ChEBI" id="CHEBI:43474"/>
        <dbReference type="ChEBI" id="CHEBI:57701"/>
        <dbReference type="ChEBI" id="CHEBI:58702"/>
        <dbReference type="ChEBI" id="CHEBI:145989"/>
        <dbReference type="EC" id="2.5.1.19"/>
    </reaction>
    <physiologicalReaction direction="left-to-right" evidence="7">
        <dbReference type="Rhea" id="RHEA:21257"/>
    </physiologicalReaction>
</comment>
<dbReference type="SUPFAM" id="SSF55205">
    <property type="entry name" value="EPT/RTPC-like"/>
    <property type="match status" value="1"/>
</dbReference>
<dbReference type="GO" id="GO:0009073">
    <property type="term" value="P:aromatic amino acid family biosynthetic process"/>
    <property type="evidence" value="ECO:0007669"/>
    <property type="project" value="UniProtKB-KW"/>
</dbReference>
<evidence type="ECO:0000256" key="5">
    <source>
        <dbReference type="ARBA" id="ARBA00022679"/>
    </source>
</evidence>
<dbReference type="EMBL" id="CAFAAG010000011">
    <property type="protein sequence ID" value="CAB4787151.1"/>
    <property type="molecule type" value="Genomic_DNA"/>
</dbReference>
<dbReference type="UniPathway" id="UPA00053">
    <property type="reaction ID" value="UER00089"/>
</dbReference>
<dbReference type="PIRSF" id="PIRSF000505">
    <property type="entry name" value="EPSPS"/>
    <property type="match status" value="1"/>
</dbReference>
<dbReference type="CDD" id="cd01556">
    <property type="entry name" value="EPSP_synthase"/>
    <property type="match status" value="1"/>
</dbReference>
<comment type="pathway">
    <text evidence="1">Metabolic intermediate biosynthesis; chorismate biosynthesis; chorismate from D-erythrose 4-phosphate and phosphoenolpyruvate: step 6/7.</text>
</comment>
<dbReference type="Gene3D" id="3.65.10.10">
    <property type="entry name" value="Enolpyruvate transferase domain"/>
    <property type="match status" value="2"/>
</dbReference>
<comment type="similarity">
    <text evidence="2">Belongs to the EPSP synthase family.</text>
</comment>
<dbReference type="NCBIfam" id="TIGR01356">
    <property type="entry name" value="aroA"/>
    <property type="match status" value="1"/>
</dbReference>
<evidence type="ECO:0000256" key="3">
    <source>
        <dbReference type="ARBA" id="ARBA00012450"/>
    </source>
</evidence>
<evidence type="ECO:0000313" key="9">
    <source>
        <dbReference type="EMBL" id="CAB4787151.1"/>
    </source>
</evidence>
<evidence type="ECO:0000256" key="2">
    <source>
        <dbReference type="ARBA" id="ARBA00009948"/>
    </source>
</evidence>
<dbReference type="InterPro" id="IPR013792">
    <property type="entry name" value="RNA3'P_cycl/enolpyr_Trfase_a/b"/>
</dbReference>
<dbReference type="PROSITE" id="PS00104">
    <property type="entry name" value="EPSP_SYNTHASE_1"/>
    <property type="match status" value="1"/>
</dbReference>
<dbReference type="InterPro" id="IPR036968">
    <property type="entry name" value="Enolpyruvate_Tfrase_sf"/>
</dbReference>
<dbReference type="InterPro" id="IPR023193">
    <property type="entry name" value="EPSP_synthase_CS"/>
</dbReference>
<gene>
    <name evidence="9" type="ORF">UFOPK2975_00287</name>
</gene>
<dbReference type="HAMAP" id="MF_00210">
    <property type="entry name" value="EPSP_synth"/>
    <property type="match status" value="1"/>
</dbReference>
<dbReference type="GO" id="GO:0003866">
    <property type="term" value="F:3-phosphoshikimate 1-carboxyvinyltransferase activity"/>
    <property type="evidence" value="ECO:0007669"/>
    <property type="project" value="UniProtKB-EC"/>
</dbReference>
<protein>
    <recommendedName>
        <fullName evidence="3">3-phosphoshikimate 1-carboxyvinyltransferase</fullName>
        <ecNumber evidence="3">2.5.1.19</ecNumber>
    </recommendedName>
</protein>
<keyword evidence="6" id="KW-0057">Aromatic amino acid biosynthesis</keyword>
<dbReference type="Pfam" id="PF00275">
    <property type="entry name" value="EPSP_synthase"/>
    <property type="match status" value="1"/>
</dbReference>
<keyword evidence="4" id="KW-0028">Amino-acid biosynthesis</keyword>
<sequence length="425" mass="45108">MTQQSEYAVATKSGALDAVATVPGSKSIAHRALVCAALARGDSTIKGLPDGDDTQAMLQGLMMLGATFSLDGADAHIQESIDLNRTDAITVDANLAGTTARFLTAVGALRRSPITVTGNASLRSRPMKDLHLALEQLGAIVSWQNDKYCLPVTVQRGESYSHSVQVAADTSSQFVTSLMLIAPMFEHGLTIELTGDVISLPYIAMSASVMKSFGANVRIADNRIIVIGGGGYVGCQFAVEPDASSASYPLAAAAVLGGRVRVEGMRSDMLQGDGRFVDVLQQMGCDISEDNTGITVGRDANKSLQGVDIDMSEISDLVPTLAIVAMFAKTPTRIRNVGFIRNKESDRIGDLAREMRGLGANVVEYEDGLEISPQALHGGTCDTHHDHRIAMAFGVAGLKLPGVIIDQPSVVSKSWPQFWEMLEAL</sequence>
<reference evidence="9" key="1">
    <citation type="submission" date="2020-05" db="EMBL/GenBank/DDBJ databases">
        <authorList>
            <person name="Chiriac C."/>
            <person name="Salcher M."/>
            <person name="Ghai R."/>
            <person name="Kavagutti S V."/>
        </authorList>
    </citation>
    <scope>NUCLEOTIDE SEQUENCE</scope>
</reference>
<dbReference type="PANTHER" id="PTHR21090:SF5">
    <property type="entry name" value="PENTAFUNCTIONAL AROM POLYPEPTIDE"/>
    <property type="match status" value="1"/>
</dbReference>
<dbReference type="InterPro" id="IPR006264">
    <property type="entry name" value="EPSP_synthase"/>
</dbReference>
<dbReference type="InterPro" id="IPR001986">
    <property type="entry name" value="Enolpyruvate_Tfrase_dom"/>
</dbReference>
<evidence type="ECO:0000256" key="4">
    <source>
        <dbReference type="ARBA" id="ARBA00022605"/>
    </source>
</evidence>
<feature type="domain" description="Enolpyruvate transferase" evidence="8">
    <location>
        <begin position="12"/>
        <end position="422"/>
    </location>
</feature>
<dbReference type="AlphaFoldDB" id="A0A6J6WPG0"/>
<dbReference type="EC" id="2.5.1.19" evidence="3"/>
<evidence type="ECO:0000256" key="6">
    <source>
        <dbReference type="ARBA" id="ARBA00023141"/>
    </source>
</evidence>
<organism evidence="9">
    <name type="scientific">freshwater metagenome</name>
    <dbReference type="NCBI Taxonomy" id="449393"/>
    <lineage>
        <taxon>unclassified sequences</taxon>
        <taxon>metagenomes</taxon>
        <taxon>ecological metagenomes</taxon>
    </lineage>
</organism>
<name>A0A6J6WPG0_9ZZZZ</name>